<dbReference type="Gene3D" id="3.40.50.620">
    <property type="entry name" value="HUPs"/>
    <property type="match status" value="1"/>
</dbReference>
<feature type="binding site" evidence="11">
    <location>
        <position position="201"/>
    </location>
    <ligand>
        <name>Zn(2+)</name>
        <dbReference type="ChEBI" id="CHEBI:29105"/>
    </ligand>
</feature>
<feature type="binding site" evidence="11">
    <location>
        <begin position="9"/>
        <end position="19"/>
    </location>
    <ligand>
        <name>ATP</name>
        <dbReference type="ChEBI" id="CHEBI:30616"/>
    </ligand>
</feature>
<dbReference type="PIRSF" id="PIRSF006293">
    <property type="entry name" value="ExsB"/>
    <property type="match status" value="1"/>
</dbReference>
<dbReference type="EMBL" id="CP003264">
    <property type="protein sequence ID" value="AFN35373.1"/>
    <property type="molecule type" value="Genomic_DNA"/>
</dbReference>
<evidence type="ECO:0000256" key="9">
    <source>
        <dbReference type="ARBA" id="ARBA00039149"/>
    </source>
</evidence>
<proteinExistence type="inferred from homology"/>
<organism evidence="12 13">
    <name type="scientific">Taylorella equigenitalis ATCC 35865</name>
    <dbReference type="NCBI Taxonomy" id="743973"/>
    <lineage>
        <taxon>Bacteria</taxon>
        <taxon>Pseudomonadati</taxon>
        <taxon>Pseudomonadota</taxon>
        <taxon>Betaproteobacteria</taxon>
        <taxon>Burkholderiales</taxon>
        <taxon>Alcaligenaceae</taxon>
        <taxon>Taylorella</taxon>
    </lineage>
</organism>
<keyword evidence="2 11" id="KW-0436">Ligase</keyword>
<evidence type="ECO:0000256" key="2">
    <source>
        <dbReference type="ARBA" id="ARBA00022598"/>
    </source>
</evidence>
<gene>
    <name evidence="11" type="primary">queC</name>
    <name evidence="12" type="ORF">KUI_0272</name>
</gene>
<dbReference type="EC" id="6.3.4.20" evidence="9 11"/>
<comment type="similarity">
    <text evidence="8 11">Belongs to the QueC family.</text>
</comment>
<dbReference type="HAMAP" id="MF_01633">
    <property type="entry name" value="QueC"/>
    <property type="match status" value="1"/>
</dbReference>
<keyword evidence="3 11" id="KW-0479">Metal-binding</keyword>
<dbReference type="RefSeq" id="WP_014840121.1">
    <property type="nucleotide sequence ID" value="NC_018108.1"/>
</dbReference>
<protein>
    <recommendedName>
        <fullName evidence="9 11">7-cyano-7-deazaguanine synthase</fullName>
        <ecNumber evidence="9 11">6.3.4.20</ecNumber>
    </recommendedName>
    <alternativeName>
        <fullName evidence="11">7-cyano-7-carbaguanine synthase</fullName>
    </alternativeName>
    <alternativeName>
        <fullName evidence="11">PreQ(0) synthase</fullName>
    </alternativeName>
    <alternativeName>
        <fullName evidence="11">Queuosine biosynthesis protein QueC</fullName>
    </alternativeName>
</protein>
<dbReference type="InterPro" id="IPR014729">
    <property type="entry name" value="Rossmann-like_a/b/a_fold"/>
</dbReference>
<dbReference type="PANTHER" id="PTHR42914">
    <property type="entry name" value="7-CYANO-7-DEAZAGUANINE SYNTHASE"/>
    <property type="match status" value="1"/>
</dbReference>
<evidence type="ECO:0000313" key="12">
    <source>
        <dbReference type="EMBL" id="AFN35373.1"/>
    </source>
</evidence>
<evidence type="ECO:0000256" key="11">
    <source>
        <dbReference type="HAMAP-Rule" id="MF_01633"/>
    </source>
</evidence>
<keyword evidence="13" id="KW-1185">Reference proteome</keyword>
<comment type="catalytic activity">
    <reaction evidence="10 11">
        <text>7-carboxy-7-carbaguanine + NH4(+) + 2 ATP = 7-cyano-7-carbaguanine + 2 AMP + 2 diphosphate + 2 H(+)</text>
        <dbReference type="Rhea" id="RHEA:27982"/>
        <dbReference type="ChEBI" id="CHEBI:15378"/>
        <dbReference type="ChEBI" id="CHEBI:28938"/>
        <dbReference type="ChEBI" id="CHEBI:30616"/>
        <dbReference type="ChEBI" id="CHEBI:33019"/>
        <dbReference type="ChEBI" id="CHEBI:45075"/>
        <dbReference type="ChEBI" id="CHEBI:61036"/>
        <dbReference type="ChEBI" id="CHEBI:456215"/>
        <dbReference type="EC" id="6.3.4.20"/>
    </reaction>
</comment>
<feature type="binding site" evidence="11">
    <location>
        <position position="195"/>
    </location>
    <ligand>
        <name>Zn(2+)</name>
        <dbReference type="ChEBI" id="CHEBI:29105"/>
    </ligand>
</feature>
<accession>A0ABM5N9E8</accession>
<evidence type="ECO:0000256" key="10">
    <source>
        <dbReference type="ARBA" id="ARBA00047890"/>
    </source>
</evidence>
<evidence type="ECO:0000256" key="4">
    <source>
        <dbReference type="ARBA" id="ARBA00022741"/>
    </source>
</evidence>
<comment type="function">
    <text evidence="11">Catalyzes the ATP-dependent conversion of 7-carboxy-7-deazaguanine (CDG) to 7-cyano-7-deazaguanine (preQ(0)).</text>
</comment>
<feature type="binding site" evidence="11">
    <location>
        <position position="187"/>
    </location>
    <ligand>
        <name>Zn(2+)</name>
        <dbReference type="ChEBI" id="CHEBI:29105"/>
    </ligand>
</feature>
<keyword evidence="4 11" id="KW-0547">Nucleotide-binding</keyword>
<reference evidence="12 13" key="1">
    <citation type="journal article" date="2012" name="Vet. Microbiol.">
        <title>Comparative genomic analyses of the Taylorellae.</title>
        <authorList>
            <person name="Hauser H."/>
            <person name="Richter D.C."/>
            <person name="van Tonder A."/>
            <person name="Clark L."/>
            <person name="Preston A."/>
        </authorList>
    </citation>
    <scope>NUCLEOTIDE SEQUENCE [LARGE SCALE GENOMIC DNA]</scope>
    <source>
        <strain evidence="12 13">ATCC 35865</strain>
    </source>
</reference>
<name>A0ABM5N9E8_9BURK</name>
<dbReference type="CDD" id="cd01995">
    <property type="entry name" value="QueC-like"/>
    <property type="match status" value="1"/>
</dbReference>
<dbReference type="InterPro" id="IPR018317">
    <property type="entry name" value="QueC"/>
</dbReference>
<evidence type="ECO:0000256" key="6">
    <source>
        <dbReference type="ARBA" id="ARBA00022833"/>
    </source>
</evidence>
<evidence type="ECO:0000256" key="5">
    <source>
        <dbReference type="ARBA" id="ARBA00022785"/>
    </source>
</evidence>
<evidence type="ECO:0000256" key="7">
    <source>
        <dbReference type="ARBA" id="ARBA00022840"/>
    </source>
</evidence>
<dbReference type="Pfam" id="PF06508">
    <property type="entry name" value="QueC"/>
    <property type="match status" value="1"/>
</dbReference>
<evidence type="ECO:0000256" key="1">
    <source>
        <dbReference type="ARBA" id="ARBA00005061"/>
    </source>
</evidence>
<comment type="cofactor">
    <cofactor evidence="11">
        <name>Zn(2+)</name>
        <dbReference type="ChEBI" id="CHEBI:29105"/>
    </cofactor>
    <text evidence="11">Binds 1 zinc ion per subunit.</text>
</comment>
<comment type="pathway">
    <text evidence="1 11">Purine metabolism; 7-cyano-7-deazaguanine biosynthesis.</text>
</comment>
<keyword evidence="6 11" id="KW-0862">Zinc</keyword>
<keyword evidence="7 11" id="KW-0067">ATP-binding</keyword>
<keyword evidence="5 11" id="KW-0671">Queuosine biosynthesis</keyword>
<sequence>MSEKALVVFSGGQDSTTCLLQAIENFGVGNVKAITFIYGQRHEIELKKAREIAIDLGIEQTILDLSVMKSITTNALMQKGAEIKTDESGLPNTFVDGRNALFLLYSCIYAKSQGIKNIVIGVCETDFSGYPDCRDIFVKSMNVSMNLAMDYDFVVHTPLMWLTKAQTWELADKLGRLDYVRTRTHTCYEGVEGGCGNCPSCVLRNRGLEEYLNSKNESSKNV</sequence>
<evidence type="ECO:0000313" key="13">
    <source>
        <dbReference type="Proteomes" id="UP000003121"/>
    </source>
</evidence>
<dbReference type="SUPFAM" id="SSF52402">
    <property type="entry name" value="Adenine nucleotide alpha hydrolases-like"/>
    <property type="match status" value="1"/>
</dbReference>
<dbReference type="NCBIfam" id="TIGR00364">
    <property type="entry name" value="7-cyano-7-deazaguanine synthase QueC"/>
    <property type="match status" value="1"/>
</dbReference>
<evidence type="ECO:0000256" key="3">
    <source>
        <dbReference type="ARBA" id="ARBA00022723"/>
    </source>
</evidence>
<dbReference type="PANTHER" id="PTHR42914:SF1">
    <property type="entry name" value="7-CYANO-7-DEAZAGUANINE SYNTHASE"/>
    <property type="match status" value="1"/>
</dbReference>
<evidence type="ECO:0000256" key="8">
    <source>
        <dbReference type="ARBA" id="ARBA00037993"/>
    </source>
</evidence>
<feature type="binding site" evidence="11">
    <location>
        <position position="198"/>
    </location>
    <ligand>
        <name>Zn(2+)</name>
        <dbReference type="ChEBI" id="CHEBI:29105"/>
    </ligand>
</feature>
<dbReference type="Proteomes" id="UP000003121">
    <property type="component" value="Chromosome"/>
</dbReference>